<dbReference type="Gene3D" id="3.60.21.10">
    <property type="match status" value="1"/>
</dbReference>
<evidence type="ECO:0000313" key="2">
    <source>
        <dbReference type="EMBL" id="KAJ5091334.1"/>
    </source>
</evidence>
<dbReference type="OrthoDB" id="550558at2759"/>
<evidence type="ECO:0000313" key="3">
    <source>
        <dbReference type="Proteomes" id="UP001141434"/>
    </source>
</evidence>
<dbReference type="Pfam" id="PF00149">
    <property type="entry name" value="Metallophos"/>
    <property type="match status" value="1"/>
</dbReference>
<evidence type="ECO:0000259" key="1">
    <source>
        <dbReference type="Pfam" id="PF00149"/>
    </source>
</evidence>
<dbReference type="RefSeq" id="XP_056509532.1">
    <property type="nucleotide sequence ID" value="XM_056656732.1"/>
</dbReference>
<dbReference type="EMBL" id="JAPMSZ010000009">
    <property type="protein sequence ID" value="KAJ5091334.1"/>
    <property type="molecule type" value="Genomic_DNA"/>
</dbReference>
<reference evidence="2" key="1">
    <citation type="submission" date="2022-11" db="EMBL/GenBank/DDBJ databases">
        <authorList>
            <person name="Petersen C."/>
        </authorList>
    </citation>
    <scope>NUCLEOTIDE SEQUENCE</scope>
    <source>
        <strain evidence="2">IBT 34128</strain>
    </source>
</reference>
<dbReference type="InterPro" id="IPR004843">
    <property type="entry name" value="Calcineurin-like_PHP"/>
</dbReference>
<dbReference type="GO" id="GO:0016787">
    <property type="term" value="F:hydrolase activity"/>
    <property type="evidence" value="ECO:0007669"/>
    <property type="project" value="InterPro"/>
</dbReference>
<protein>
    <recommendedName>
        <fullName evidence="1">Calcineurin-like phosphoesterase domain-containing protein</fullName>
    </recommendedName>
</protein>
<dbReference type="PANTHER" id="PTHR37844:SF2">
    <property type="entry name" value="SER_THR PROTEIN PHOSPHATASE SUPERFAMILY (AFU_ORTHOLOGUE AFUA_1G14840)"/>
    <property type="match status" value="1"/>
</dbReference>
<dbReference type="GeneID" id="81395901"/>
<gene>
    <name evidence="2" type="ORF">NUU61_006204</name>
</gene>
<reference evidence="2" key="2">
    <citation type="journal article" date="2023" name="IMA Fungus">
        <title>Comparative genomic study of the Penicillium genus elucidates a diverse pangenome and 15 lateral gene transfer events.</title>
        <authorList>
            <person name="Petersen C."/>
            <person name="Sorensen T."/>
            <person name="Nielsen M.R."/>
            <person name="Sondergaard T.E."/>
            <person name="Sorensen J.L."/>
            <person name="Fitzpatrick D.A."/>
            <person name="Frisvad J.C."/>
            <person name="Nielsen K.L."/>
        </authorList>
    </citation>
    <scope>NUCLEOTIDE SEQUENCE</scope>
    <source>
        <strain evidence="2">IBT 34128</strain>
    </source>
</reference>
<dbReference type="SUPFAM" id="SSF56300">
    <property type="entry name" value="Metallo-dependent phosphatases"/>
    <property type="match status" value="1"/>
</dbReference>
<accession>A0A9W9K334</accession>
<dbReference type="PANTHER" id="PTHR37844">
    <property type="entry name" value="SER/THR PROTEIN PHOSPHATASE SUPERFAMILY (AFU_ORTHOLOGUE AFUA_1G14840)"/>
    <property type="match status" value="1"/>
</dbReference>
<feature type="domain" description="Calcineurin-like phosphoesterase" evidence="1">
    <location>
        <begin position="6"/>
        <end position="236"/>
    </location>
</feature>
<organism evidence="2 3">
    <name type="scientific">Penicillium alfredii</name>
    <dbReference type="NCBI Taxonomy" id="1506179"/>
    <lineage>
        <taxon>Eukaryota</taxon>
        <taxon>Fungi</taxon>
        <taxon>Dikarya</taxon>
        <taxon>Ascomycota</taxon>
        <taxon>Pezizomycotina</taxon>
        <taxon>Eurotiomycetes</taxon>
        <taxon>Eurotiomycetidae</taxon>
        <taxon>Eurotiales</taxon>
        <taxon>Aspergillaceae</taxon>
        <taxon>Penicillium</taxon>
    </lineage>
</organism>
<proteinExistence type="predicted"/>
<dbReference type="InterPro" id="IPR029052">
    <property type="entry name" value="Metallo-depent_PP-like"/>
</dbReference>
<sequence>MVEFQIVSDLHLENPCAYDVFDIPAQAPHLALLGDIGVVTDAGFFSFVEAQLRRFQVVFLLLGNHEPYHSSWDQTREKICQFSESVYQRRSSQEGQPAAERLGTFVFLDQTRYDVSPDVTVLGCTLYSQVTTAHQERVSFGLNDFYYIDSWTVEDHNAAHAADLRWLNDQVSHVATTEPQRKIMILTHHSPITRDTRAVDPRHINSPLLSGFATDLSEQECWRNPRVRLWGFGHTHFNTRFTEEGTGKQIVSNQRGYYFSQSIGFDPGMVVSI</sequence>
<dbReference type="Proteomes" id="UP001141434">
    <property type="component" value="Unassembled WGS sequence"/>
</dbReference>
<dbReference type="AlphaFoldDB" id="A0A9W9K334"/>
<name>A0A9W9K334_9EURO</name>
<comment type="caution">
    <text evidence="2">The sequence shown here is derived from an EMBL/GenBank/DDBJ whole genome shotgun (WGS) entry which is preliminary data.</text>
</comment>
<keyword evidence="3" id="KW-1185">Reference proteome</keyword>